<evidence type="ECO:0000256" key="7">
    <source>
        <dbReference type="ARBA" id="ARBA00022842"/>
    </source>
</evidence>
<dbReference type="EMBL" id="SHNN01000005">
    <property type="protein sequence ID" value="MCX2983042.1"/>
    <property type="molecule type" value="Genomic_DNA"/>
</dbReference>
<gene>
    <name evidence="10" type="primary">folP</name>
    <name evidence="10" type="ORF">EYC98_19435</name>
</gene>
<dbReference type="PANTHER" id="PTHR20941">
    <property type="entry name" value="FOLATE SYNTHESIS PROTEINS"/>
    <property type="match status" value="1"/>
</dbReference>
<dbReference type="Proteomes" id="UP001143362">
    <property type="component" value="Unassembled WGS sequence"/>
</dbReference>
<keyword evidence="5 10" id="KW-0808">Transferase</keyword>
<dbReference type="InterPro" id="IPR011005">
    <property type="entry name" value="Dihydropteroate_synth-like_sf"/>
</dbReference>
<evidence type="ECO:0000256" key="3">
    <source>
        <dbReference type="ARBA" id="ARBA00004763"/>
    </source>
</evidence>
<dbReference type="InterPro" id="IPR045031">
    <property type="entry name" value="DHP_synth-like"/>
</dbReference>
<evidence type="ECO:0000259" key="9">
    <source>
        <dbReference type="PROSITE" id="PS50972"/>
    </source>
</evidence>
<dbReference type="CDD" id="cd00739">
    <property type="entry name" value="DHPS"/>
    <property type="match status" value="1"/>
</dbReference>
<dbReference type="PANTHER" id="PTHR20941:SF1">
    <property type="entry name" value="FOLIC ACID SYNTHESIS PROTEIN FOL1"/>
    <property type="match status" value="1"/>
</dbReference>
<name>A0ABT3TP06_9GAMM</name>
<evidence type="ECO:0000313" key="10">
    <source>
        <dbReference type="EMBL" id="MCX2983042.1"/>
    </source>
</evidence>
<dbReference type="InterPro" id="IPR006390">
    <property type="entry name" value="DHP_synth_dom"/>
</dbReference>
<protein>
    <recommendedName>
        <fullName evidence="4">dihydropteroate synthase</fullName>
        <ecNumber evidence="4">2.5.1.15</ecNumber>
    </recommendedName>
</protein>
<comment type="pathway">
    <text evidence="3">Cofactor biosynthesis; tetrahydrofolate biosynthesis; 7,8-dihydrofolate from 2-amino-4-hydroxy-6-hydroxymethyl-7,8-dihydropteridine diphosphate and 4-aminobenzoate: step 1/2.</text>
</comment>
<evidence type="ECO:0000256" key="6">
    <source>
        <dbReference type="ARBA" id="ARBA00022723"/>
    </source>
</evidence>
<comment type="cofactor">
    <cofactor evidence="2">
        <name>Mg(2+)</name>
        <dbReference type="ChEBI" id="CHEBI:18420"/>
    </cofactor>
</comment>
<evidence type="ECO:0000256" key="2">
    <source>
        <dbReference type="ARBA" id="ARBA00001946"/>
    </source>
</evidence>
<comment type="caution">
    <text evidence="10">The sequence shown here is derived from an EMBL/GenBank/DDBJ whole genome shotgun (WGS) entry which is preliminary data.</text>
</comment>
<comment type="catalytic activity">
    <reaction evidence="1">
        <text>(7,8-dihydropterin-6-yl)methyl diphosphate + 4-aminobenzoate = 7,8-dihydropteroate + diphosphate</text>
        <dbReference type="Rhea" id="RHEA:19949"/>
        <dbReference type="ChEBI" id="CHEBI:17836"/>
        <dbReference type="ChEBI" id="CHEBI:17839"/>
        <dbReference type="ChEBI" id="CHEBI:33019"/>
        <dbReference type="ChEBI" id="CHEBI:72950"/>
        <dbReference type="EC" id="2.5.1.15"/>
    </reaction>
</comment>
<keyword evidence="8" id="KW-0289">Folate biosynthesis</keyword>
<keyword evidence="7" id="KW-0460">Magnesium</keyword>
<proteinExistence type="predicted"/>
<evidence type="ECO:0000256" key="8">
    <source>
        <dbReference type="ARBA" id="ARBA00022909"/>
    </source>
</evidence>
<dbReference type="RefSeq" id="WP_279247072.1">
    <property type="nucleotide sequence ID" value="NZ_SHNN01000005.1"/>
</dbReference>
<dbReference type="Gene3D" id="3.20.20.20">
    <property type="entry name" value="Dihydropteroate synthase-like"/>
    <property type="match status" value="1"/>
</dbReference>
<dbReference type="SUPFAM" id="SSF51717">
    <property type="entry name" value="Dihydropteroate synthetase-like"/>
    <property type="match status" value="1"/>
</dbReference>
<dbReference type="NCBIfam" id="TIGR01496">
    <property type="entry name" value="DHPS"/>
    <property type="match status" value="1"/>
</dbReference>
<feature type="domain" description="Pterin-binding" evidence="9">
    <location>
        <begin position="1"/>
        <end position="255"/>
    </location>
</feature>
<dbReference type="Pfam" id="PF00809">
    <property type="entry name" value="Pterin_bind"/>
    <property type="match status" value="1"/>
</dbReference>
<dbReference type="EC" id="2.5.1.15" evidence="4"/>
<keyword evidence="11" id="KW-1185">Reference proteome</keyword>
<organism evidence="10 11">
    <name type="scientific">Candidatus Litorirhabdus singularis</name>
    <dbReference type="NCBI Taxonomy" id="2518993"/>
    <lineage>
        <taxon>Bacteria</taxon>
        <taxon>Pseudomonadati</taxon>
        <taxon>Pseudomonadota</taxon>
        <taxon>Gammaproteobacteria</taxon>
        <taxon>Cellvibrionales</taxon>
        <taxon>Halieaceae</taxon>
        <taxon>Candidatus Litorirhabdus</taxon>
    </lineage>
</organism>
<evidence type="ECO:0000256" key="4">
    <source>
        <dbReference type="ARBA" id="ARBA00012458"/>
    </source>
</evidence>
<reference evidence="10" key="1">
    <citation type="submission" date="2019-02" db="EMBL/GenBank/DDBJ databases">
        <authorList>
            <person name="Li S.-H."/>
        </authorList>
    </citation>
    <scope>NUCLEOTIDE SEQUENCE</scope>
    <source>
        <strain evidence="10">IMCC14734</strain>
    </source>
</reference>
<evidence type="ECO:0000256" key="1">
    <source>
        <dbReference type="ARBA" id="ARBA00000012"/>
    </source>
</evidence>
<accession>A0ABT3TP06</accession>
<dbReference type="GO" id="GO:0004156">
    <property type="term" value="F:dihydropteroate synthase activity"/>
    <property type="evidence" value="ECO:0007669"/>
    <property type="project" value="UniProtKB-EC"/>
</dbReference>
<dbReference type="PROSITE" id="PS00793">
    <property type="entry name" value="DHPS_2"/>
    <property type="match status" value="1"/>
</dbReference>
<dbReference type="PROSITE" id="PS50972">
    <property type="entry name" value="PTERIN_BINDING"/>
    <property type="match status" value="1"/>
</dbReference>
<sequence>MGVLNTTPDSFSDGGTLYTGGRLDLELTLQRARQMVADGATILDVGGESTRPGAAPVSIQQEQDRVFPVVETIAAELDVTISVDTSTPQIMTGAVAIGASVINDVRALQRPGALAAAAATDATICLMHMQGEPGSMQQSPVYVDVVDDVVEFLRQRAAACIAAGIAVERLWLDPGFGFGKTVIHNLKLLDNLLTLSELGFPVLVGLSRKSLIGKLLGREVDERLPASLALAVLAVERGATIVRTHDVRATADALAMVAALEQLDT</sequence>
<evidence type="ECO:0000313" key="11">
    <source>
        <dbReference type="Proteomes" id="UP001143362"/>
    </source>
</evidence>
<keyword evidence="6" id="KW-0479">Metal-binding</keyword>
<evidence type="ECO:0000256" key="5">
    <source>
        <dbReference type="ARBA" id="ARBA00022679"/>
    </source>
</evidence>
<dbReference type="InterPro" id="IPR000489">
    <property type="entry name" value="Pterin-binding_dom"/>
</dbReference>